<name>A0ACD1GDS4_9EURO</name>
<accession>A0ACD1GDS4</accession>
<evidence type="ECO:0000313" key="1">
    <source>
        <dbReference type="EMBL" id="RAH47398.1"/>
    </source>
</evidence>
<keyword evidence="2" id="KW-1185">Reference proteome</keyword>
<protein>
    <submittedName>
        <fullName evidence="1">Uncharacterized protein</fullName>
    </submittedName>
</protein>
<evidence type="ECO:0000313" key="2">
    <source>
        <dbReference type="Proteomes" id="UP000249057"/>
    </source>
</evidence>
<dbReference type="Proteomes" id="UP000249057">
    <property type="component" value="Unassembled WGS sequence"/>
</dbReference>
<gene>
    <name evidence="1" type="ORF">BO95DRAFT_358943</name>
</gene>
<dbReference type="EMBL" id="KZ825330">
    <property type="protein sequence ID" value="RAH47398.1"/>
    <property type="molecule type" value="Genomic_DNA"/>
</dbReference>
<proteinExistence type="predicted"/>
<sequence>MQAIIISTLPLSDLKPTSQAAATISNVHHLASYNWIEAPEPTIAVPGCPKRWTPPWRPGQYGIKVPKDPAEDGHSENAARHPASPMEPLFRALYLLQPDLDIRCVDLVTDRSTIRKLLSVINPNLDKRALATLTIHIERQGKTALLCCEEASTRERIPRTRFRGYGQEFEKATTTSCVAGSTSHYRITSYDLEELSCIVRYEADGYVEQRGGHDLSTMLVSLNISDSPIPIPRHSSLRVCAKGLIIPLDSILEIKTSAPGRKVEMDKVLPQMWVSQTSLLVCGSYDKKGLFRECWPRHVGRELKEWEKNHQVDLKRLVALLKWIIASVPRSGQKATLGYDSRREELVISRAERPNMLPTDLYDKWEGQNQGVVMRGS</sequence>
<organism evidence="1 2">
    <name type="scientific">Aspergillus brunneoviolaceus CBS 621.78</name>
    <dbReference type="NCBI Taxonomy" id="1450534"/>
    <lineage>
        <taxon>Eukaryota</taxon>
        <taxon>Fungi</taxon>
        <taxon>Dikarya</taxon>
        <taxon>Ascomycota</taxon>
        <taxon>Pezizomycotina</taxon>
        <taxon>Eurotiomycetes</taxon>
        <taxon>Eurotiomycetidae</taxon>
        <taxon>Eurotiales</taxon>
        <taxon>Aspergillaceae</taxon>
        <taxon>Aspergillus</taxon>
        <taxon>Aspergillus subgen. Circumdati</taxon>
    </lineage>
</organism>
<reference evidence="1" key="1">
    <citation type="submission" date="2018-02" db="EMBL/GenBank/DDBJ databases">
        <title>The genomes of Aspergillus section Nigri reveals drivers in fungal speciation.</title>
        <authorList>
            <consortium name="DOE Joint Genome Institute"/>
            <person name="Vesth T.C."/>
            <person name="Nybo J."/>
            <person name="Theobald S."/>
            <person name="Brandl J."/>
            <person name="Frisvad J.C."/>
            <person name="Nielsen K.F."/>
            <person name="Lyhne E.K."/>
            <person name="Kogle M.E."/>
            <person name="Kuo A."/>
            <person name="Riley R."/>
            <person name="Clum A."/>
            <person name="Nolan M."/>
            <person name="Lipzen A."/>
            <person name="Salamov A."/>
            <person name="Henrissat B."/>
            <person name="Wiebenga A."/>
            <person name="De vries R.P."/>
            <person name="Grigoriev I.V."/>
            <person name="Mortensen U.H."/>
            <person name="Andersen M.R."/>
            <person name="Baker S.E."/>
        </authorList>
    </citation>
    <scope>NUCLEOTIDE SEQUENCE</scope>
    <source>
        <strain evidence="1">CBS 621.78</strain>
    </source>
</reference>